<proteinExistence type="predicted"/>
<organism evidence="1 2">
    <name type="scientific">Panagrolaimus superbus</name>
    <dbReference type="NCBI Taxonomy" id="310955"/>
    <lineage>
        <taxon>Eukaryota</taxon>
        <taxon>Metazoa</taxon>
        <taxon>Ecdysozoa</taxon>
        <taxon>Nematoda</taxon>
        <taxon>Chromadorea</taxon>
        <taxon>Rhabditida</taxon>
        <taxon>Tylenchina</taxon>
        <taxon>Panagrolaimomorpha</taxon>
        <taxon>Panagrolaimoidea</taxon>
        <taxon>Panagrolaimidae</taxon>
        <taxon>Panagrolaimus</taxon>
    </lineage>
</organism>
<dbReference type="PANTHER" id="PTHR11373">
    <property type="entry name" value="DEOXYNUCLEOSIDE TRIPHOSPHATE TRIPHOSPHOHYDROLASE"/>
    <property type="match status" value="1"/>
</dbReference>
<sequence>MSVLLFEKLLEDYPGAKRCLEEYFDEYHFTLIKQLIDPPSDDPSTFICGPDKAFLFAIVNNPSSGLDVDKMDYLLRDAKRVGVNGVTRENIEFCLTNAKISEIPKNHFREKFTWLAFPENNPAVVSIFFERRQYLHEIVYSHRTVVAVSEM</sequence>
<dbReference type="Proteomes" id="UP000887577">
    <property type="component" value="Unplaced"/>
</dbReference>
<evidence type="ECO:0000313" key="1">
    <source>
        <dbReference type="Proteomes" id="UP000887577"/>
    </source>
</evidence>
<dbReference type="WBParaSite" id="PSU_v2.g16529.t1">
    <property type="protein sequence ID" value="PSU_v2.g16529.t1"/>
    <property type="gene ID" value="PSU_v2.g16529"/>
</dbReference>
<dbReference type="InterPro" id="IPR050135">
    <property type="entry name" value="dGTPase-like"/>
</dbReference>
<dbReference type="PANTHER" id="PTHR11373:SF4">
    <property type="entry name" value="DEOXYNUCLEOSIDE TRIPHOSPHATE TRIPHOSPHOHYDROLASE SAMHD1"/>
    <property type="match status" value="1"/>
</dbReference>
<dbReference type="AlphaFoldDB" id="A0A914YGT0"/>
<protein>
    <submittedName>
        <fullName evidence="2">Uncharacterized protein</fullName>
    </submittedName>
</protein>
<name>A0A914YGT0_9BILA</name>
<dbReference type="SUPFAM" id="SSF109604">
    <property type="entry name" value="HD-domain/PDEase-like"/>
    <property type="match status" value="1"/>
</dbReference>
<dbReference type="Gene3D" id="1.10.3210.10">
    <property type="entry name" value="Hypothetical protein af1432"/>
    <property type="match status" value="1"/>
</dbReference>
<dbReference type="GO" id="GO:0008832">
    <property type="term" value="F:dGTPase activity"/>
    <property type="evidence" value="ECO:0007669"/>
    <property type="project" value="TreeGrafter"/>
</dbReference>
<dbReference type="GO" id="GO:0005634">
    <property type="term" value="C:nucleus"/>
    <property type="evidence" value="ECO:0007669"/>
    <property type="project" value="TreeGrafter"/>
</dbReference>
<accession>A0A914YGT0</accession>
<keyword evidence="1" id="KW-1185">Reference proteome</keyword>
<dbReference type="GO" id="GO:0006203">
    <property type="term" value="P:dGTP catabolic process"/>
    <property type="evidence" value="ECO:0007669"/>
    <property type="project" value="TreeGrafter"/>
</dbReference>
<evidence type="ECO:0000313" key="2">
    <source>
        <dbReference type="WBParaSite" id="PSU_v2.g16529.t1"/>
    </source>
</evidence>
<reference evidence="2" key="1">
    <citation type="submission" date="2022-11" db="UniProtKB">
        <authorList>
            <consortium name="WormBaseParasite"/>
        </authorList>
    </citation>
    <scope>IDENTIFICATION</scope>
</reference>